<accession>A0A9X8CY48</accession>
<evidence type="ECO:0000313" key="1">
    <source>
        <dbReference type="EMBL" id="RIX71208.1"/>
    </source>
</evidence>
<protein>
    <submittedName>
        <fullName evidence="1">Uncharacterized protein</fullName>
    </submittedName>
</protein>
<dbReference type="EMBL" id="QXMN01000179">
    <property type="protein sequence ID" value="RIX71208.1"/>
    <property type="molecule type" value="Genomic_DNA"/>
</dbReference>
<organism evidence="1 2">
    <name type="scientific">Acidovorax cavernicola</name>
    <dbReference type="NCBI Taxonomy" id="1675792"/>
    <lineage>
        <taxon>Bacteria</taxon>
        <taxon>Pseudomonadati</taxon>
        <taxon>Pseudomonadota</taxon>
        <taxon>Betaproteobacteria</taxon>
        <taxon>Burkholderiales</taxon>
        <taxon>Comamonadaceae</taxon>
        <taxon>Acidovorax</taxon>
    </lineage>
</organism>
<dbReference type="RefSeq" id="WP_147400572.1">
    <property type="nucleotide sequence ID" value="NZ_QXMN01000179.1"/>
</dbReference>
<evidence type="ECO:0000313" key="2">
    <source>
        <dbReference type="Proteomes" id="UP000265619"/>
    </source>
</evidence>
<comment type="caution">
    <text evidence="1">The sequence shown here is derived from an EMBL/GenBank/DDBJ whole genome shotgun (WGS) entry which is preliminary data.</text>
</comment>
<dbReference type="Proteomes" id="UP000265619">
    <property type="component" value="Unassembled WGS sequence"/>
</dbReference>
<name>A0A9X8CY48_9BURK</name>
<sequence length="70" mass="7408">MVAPYEALLSALAEEVGLEASALISSEEIVIDDLPIALCLEGAGEQAELCLRCALGIPAKARWTLVIRNL</sequence>
<keyword evidence="2" id="KW-1185">Reference proteome</keyword>
<proteinExistence type="predicted"/>
<gene>
    <name evidence="1" type="ORF">D3H34_32255</name>
</gene>
<feature type="non-terminal residue" evidence="1">
    <location>
        <position position="70"/>
    </location>
</feature>
<reference evidence="1 2" key="1">
    <citation type="submission" date="2018-09" db="EMBL/GenBank/DDBJ databases">
        <title>Acidovorax cavernicola nov. sp. isolated from Gruta de las Maravillas (Aracena, Spain).</title>
        <authorList>
            <person name="Jurado V."/>
            <person name="Gutierrez-Patricio S."/>
            <person name="Gonzalez-Pimentel J.L."/>
            <person name="Miller A.Z."/>
            <person name="Laiz L."/>
            <person name="Saiz-Jimenez C."/>
        </authorList>
    </citation>
    <scope>NUCLEOTIDE SEQUENCE [LARGE SCALE GENOMIC DNA]</scope>
    <source>
        <strain evidence="1 2">1011MAR4D40.2</strain>
    </source>
</reference>
<dbReference type="AlphaFoldDB" id="A0A9X8CY48"/>
<dbReference type="OrthoDB" id="8910993at2"/>